<protein>
    <recommendedName>
        <fullName evidence="9">Protein farnesyltransferase/geranylgeranyltransferase type-1 subunit alpha</fullName>
        <ecNumber evidence="4">2.5.1.58</ecNumber>
        <ecNumber evidence="3">2.5.1.59</ecNumber>
    </recommendedName>
    <alternativeName>
        <fullName evidence="12">CAAX farnesyltransferase subunit alpha</fullName>
    </alternativeName>
    <alternativeName>
        <fullName evidence="11">FTase-alpha</fullName>
    </alternativeName>
    <alternativeName>
        <fullName evidence="10">Ras proteins prenyltransferase subunit alpha</fullName>
    </alternativeName>
    <alternativeName>
        <fullName evidence="13">Type I protein geranyl-geranyltransferase subunit alpha</fullName>
    </alternativeName>
</protein>
<organism evidence="16 17">
    <name type="scientific">Pichia californica</name>
    <dbReference type="NCBI Taxonomy" id="460514"/>
    <lineage>
        <taxon>Eukaryota</taxon>
        <taxon>Fungi</taxon>
        <taxon>Dikarya</taxon>
        <taxon>Ascomycota</taxon>
        <taxon>Saccharomycotina</taxon>
        <taxon>Pichiomycetes</taxon>
        <taxon>Pichiales</taxon>
        <taxon>Pichiaceae</taxon>
        <taxon>Pichia</taxon>
    </lineage>
</organism>
<evidence type="ECO:0000256" key="7">
    <source>
        <dbReference type="ARBA" id="ARBA00022737"/>
    </source>
</evidence>
<dbReference type="PANTHER" id="PTHR11129">
    <property type="entry name" value="PROTEIN FARNESYLTRANSFERASE ALPHA SUBUNIT/RAB GERANYLGERANYL TRANSFERASE ALPHA SUBUNIT"/>
    <property type="match status" value="1"/>
</dbReference>
<sequence length="654" mass="76486">MNTDEYNFDDIIPLEDGAPEGLEDIVLCKIMYTDEFKMVFSYLRALMAKNEYSKRSNYVACYAISLVPAHYTVWNYKFDIVKSLYENGEYSINEEFKWCNKIALENEKNYQIWQYRELLIKLMIENEFNDDKNKYNLDHEYEIINKMLDSDEKNYHVWSHKRWIVEYFNLFHNLKELENTEILLERDVRNNSVWNFRNFINFKDDDVTNNNNLIDIIVKEVDFTISKIKESITNPSSWNYFKHLYNLSKESITDETLDNKKLEECISKIKKIVDDYTCSAVDVENKLAEKSLSVPAFELLADMYRDDGCHQEMVTVCSLLGEELDPSQLVEIAEDLAIDIAECKVKKDIYETVRDYFYENADQFDENSKYYELAVLSKFGSPKKTVFIESDNGDVNEVDIIEEDDEDDETEEAEEAEDAEEAAGENDDDDDEEVDDEDDEDDEEYEYDEELDFDYTPPTLLESIKEGTLYEYIEDKNDEVKDYLTDPYSINELVFFFETFAVLKALTSTTLDSYLPDSVSEYVPKFILSTKVISKDSFTLLNLSIVLLWTLVGKILPVIISNYINFTYDFDRDAFVESLAKLFIAIVVFKSDISLKSIGDEFKFSWTLNATVLSYFKHYIFQAALSLRGILNNWVLVDALFTSILALYANLAFV</sequence>
<dbReference type="AlphaFoldDB" id="A0A9P6WI11"/>
<dbReference type="Gene3D" id="1.25.40.120">
    <property type="entry name" value="Protein prenylyltransferase"/>
    <property type="match status" value="1"/>
</dbReference>
<evidence type="ECO:0000256" key="2">
    <source>
        <dbReference type="ARBA" id="ARBA00006734"/>
    </source>
</evidence>
<evidence type="ECO:0000256" key="10">
    <source>
        <dbReference type="ARBA" id="ARBA00041392"/>
    </source>
</evidence>
<dbReference type="SUPFAM" id="SSF48439">
    <property type="entry name" value="Protein prenylyltransferase"/>
    <property type="match status" value="1"/>
</dbReference>
<dbReference type="PANTHER" id="PTHR11129:SF1">
    <property type="entry name" value="PROTEIN FARNESYLTRANSFERASE_GERANYLGERANYLTRANSFERASE TYPE-1 SUBUNIT ALPHA"/>
    <property type="match status" value="1"/>
</dbReference>
<keyword evidence="15" id="KW-0472">Membrane</keyword>
<dbReference type="GO" id="GO:0005953">
    <property type="term" value="C:CAAX-protein geranylgeranyltransferase complex"/>
    <property type="evidence" value="ECO:0007669"/>
    <property type="project" value="TreeGrafter"/>
</dbReference>
<keyword evidence="6" id="KW-0808">Transferase</keyword>
<feature type="region of interest" description="Disordered" evidence="14">
    <location>
        <begin position="394"/>
        <end position="452"/>
    </location>
</feature>
<evidence type="ECO:0000256" key="8">
    <source>
        <dbReference type="ARBA" id="ARBA00022842"/>
    </source>
</evidence>
<keyword evidence="8" id="KW-0460">Magnesium</keyword>
<keyword evidence="15" id="KW-1133">Transmembrane helix</keyword>
<evidence type="ECO:0000256" key="12">
    <source>
        <dbReference type="ARBA" id="ARBA00043086"/>
    </source>
</evidence>
<comment type="cofactor">
    <cofactor evidence="1">
        <name>Mg(2+)</name>
        <dbReference type="ChEBI" id="CHEBI:18420"/>
    </cofactor>
</comment>
<dbReference type="PROSITE" id="PS51147">
    <property type="entry name" value="PFTA"/>
    <property type="match status" value="3"/>
</dbReference>
<keyword evidence="5" id="KW-0637">Prenyltransferase</keyword>
<keyword evidence="7" id="KW-0677">Repeat</keyword>
<evidence type="ECO:0000256" key="14">
    <source>
        <dbReference type="SAM" id="MobiDB-lite"/>
    </source>
</evidence>
<dbReference type="GO" id="GO:0004662">
    <property type="term" value="F:CAAX-protein geranylgeranyltransferase activity"/>
    <property type="evidence" value="ECO:0007669"/>
    <property type="project" value="UniProtKB-EC"/>
</dbReference>
<dbReference type="EC" id="2.5.1.58" evidence="4"/>
<dbReference type="Pfam" id="PF01239">
    <property type="entry name" value="PPTA"/>
    <property type="match status" value="3"/>
</dbReference>
<comment type="caution">
    <text evidence="16">The sequence shown here is derived from an EMBL/GenBank/DDBJ whole genome shotgun (WGS) entry which is preliminary data.</text>
</comment>
<evidence type="ECO:0000256" key="5">
    <source>
        <dbReference type="ARBA" id="ARBA00022602"/>
    </source>
</evidence>
<dbReference type="GO" id="GO:0005965">
    <property type="term" value="C:protein farnesyltransferase complex"/>
    <property type="evidence" value="ECO:0007669"/>
    <property type="project" value="TreeGrafter"/>
</dbReference>
<evidence type="ECO:0000256" key="3">
    <source>
        <dbReference type="ARBA" id="ARBA00012700"/>
    </source>
</evidence>
<keyword evidence="17" id="KW-1185">Reference proteome</keyword>
<evidence type="ECO:0000256" key="4">
    <source>
        <dbReference type="ARBA" id="ARBA00012702"/>
    </source>
</evidence>
<keyword evidence="15" id="KW-0812">Transmembrane</keyword>
<comment type="similarity">
    <text evidence="2">Belongs to the protein prenyltransferase subunit alpha family.</text>
</comment>
<proteinExistence type="inferred from homology"/>
<name>A0A9P6WI11_9ASCO</name>
<dbReference type="Proteomes" id="UP000697127">
    <property type="component" value="Unassembled WGS sequence"/>
</dbReference>
<dbReference type="InterPro" id="IPR002088">
    <property type="entry name" value="Prenyl_trans_a"/>
</dbReference>
<gene>
    <name evidence="16" type="primary">RAM2</name>
    <name evidence="16" type="ORF">C6P40_002182</name>
</gene>
<dbReference type="EMBL" id="PUHW01000244">
    <property type="protein sequence ID" value="KAG0687564.1"/>
    <property type="molecule type" value="Genomic_DNA"/>
</dbReference>
<dbReference type="GO" id="GO:0004660">
    <property type="term" value="F:protein farnesyltransferase activity"/>
    <property type="evidence" value="ECO:0007669"/>
    <property type="project" value="UniProtKB-EC"/>
</dbReference>
<evidence type="ECO:0000256" key="9">
    <source>
        <dbReference type="ARBA" id="ARBA00040965"/>
    </source>
</evidence>
<evidence type="ECO:0000256" key="11">
    <source>
        <dbReference type="ARBA" id="ARBA00042436"/>
    </source>
</evidence>
<reference evidence="16" key="1">
    <citation type="submission" date="2020-11" db="EMBL/GenBank/DDBJ databases">
        <title>Kefir isolates.</title>
        <authorList>
            <person name="Marcisauskas S."/>
            <person name="Kim Y."/>
            <person name="Blasche S."/>
        </authorList>
    </citation>
    <scope>NUCLEOTIDE SEQUENCE</scope>
    <source>
        <strain evidence="16">Olga-1</strain>
    </source>
</reference>
<feature type="transmembrane region" description="Helical" evidence="15">
    <location>
        <begin position="540"/>
        <end position="560"/>
    </location>
</feature>
<evidence type="ECO:0000256" key="1">
    <source>
        <dbReference type="ARBA" id="ARBA00001946"/>
    </source>
</evidence>
<evidence type="ECO:0000313" key="17">
    <source>
        <dbReference type="Proteomes" id="UP000697127"/>
    </source>
</evidence>
<feature type="transmembrane region" description="Helical" evidence="15">
    <location>
        <begin position="634"/>
        <end position="653"/>
    </location>
</feature>
<evidence type="ECO:0000313" key="16">
    <source>
        <dbReference type="EMBL" id="KAG0687564.1"/>
    </source>
</evidence>
<evidence type="ECO:0000256" key="15">
    <source>
        <dbReference type="SAM" id="Phobius"/>
    </source>
</evidence>
<evidence type="ECO:0000256" key="13">
    <source>
        <dbReference type="ARBA" id="ARBA00043219"/>
    </source>
</evidence>
<evidence type="ECO:0000256" key="6">
    <source>
        <dbReference type="ARBA" id="ARBA00022679"/>
    </source>
</evidence>
<accession>A0A9P6WI11</accession>
<dbReference type="EC" id="2.5.1.59" evidence="3"/>